<dbReference type="PANTHER" id="PTHR30461:SF2">
    <property type="entry name" value="SERINE RECOMBINASE PINE-RELATED"/>
    <property type="match status" value="1"/>
</dbReference>
<dbReference type="InterPro" id="IPR038109">
    <property type="entry name" value="DNA_bind_recomb_sf"/>
</dbReference>
<dbReference type="PANTHER" id="PTHR30461">
    <property type="entry name" value="DNA-INVERTASE FROM LAMBDOID PROPHAGE"/>
    <property type="match status" value="1"/>
</dbReference>
<evidence type="ECO:0000313" key="5">
    <source>
        <dbReference type="EMBL" id="UZJ29358.1"/>
    </source>
</evidence>
<dbReference type="RefSeq" id="WP_265360898.1">
    <property type="nucleotide sequence ID" value="NZ_CP110636.1"/>
</dbReference>
<reference evidence="5" key="1">
    <citation type="submission" date="2022-11" db="EMBL/GenBank/DDBJ databases">
        <title>Identification and genomic analyses of a novel endophytic actinobacterium Streptomyces endophytica sp. nov. with potential for biocontrol of Yam anthracnose.</title>
        <authorList>
            <person name="Huang X."/>
        </authorList>
    </citation>
    <scope>NUCLEOTIDE SEQUENCE</scope>
    <source>
        <strain evidence="5">HNM0140</strain>
    </source>
</reference>
<accession>A0ABY6P6X3</accession>
<dbReference type="Proteomes" id="UP001164959">
    <property type="component" value="Chromosome"/>
</dbReference>
<evidence type="ECO:0000256" key="3">
    <source>
        <dbReference type="SAM" id="MobiDB-lite"/>
    </source>
</evidence>
<evidence type="ECO:0000313" key="6">
    <source>
        <dbReference type="Proteomes" id="UP001164959"/>
    </source>
</evidence>
<dbReference type="InterPro" id="IPR006119">
    <property type="entry name" value="Resolv_N"/>
</dbReference>
<dbReference type="SMART" id="SM00857">
    <property type="entry name" value="Resolvase"/>
    <property type="match status" value="1"/>
</dbReference>
<evidence type="ECO:0000256" key="1">
    <source>
        <dbReference type="ARBA" id="ARBA00023125"/>
    </source>
</evidence>
<dbReference type="InterPro" id="IPR050639">
    <property type="entry name" value="SSR_resolvase"/>
</dbReference>
<dbReference type="PROSITE" id="PS51736">
    <property type="entry name" value="RECOMBINASES_3"/>
    <property type="match status" value="1"/>
</dbReference>
<organism evidence="5 6">
    <name type="scientific">Streptomyces endophytica</name>
    <dbReference type="NCBI Taxonomy" id="2991496"/>
    <lineage>
        <taxon>Bacteria</taxon>
        <taxon>Bacillati</taxon>
        <taxon>Actinomycetota</taxon>
        <taxon>Actinomycetes</taxon>
        <taxon>Kitasatosporales</taxon>
        <taxon>Streptomycetaceae</taxon>
        <taxon>Streptomyces</taxon>
    </lineage>
</organism>
<sequence>MARVLGVVRLSARNDQSTSIERQIEKIEGWADLFDHEIAGWAVDDGVSAKISPWDRPELGPWLKTPEKYDIIVSWKLDRLSRSMKDFANLCEWSEEHDVQLVCIDDKIDLSSAVGRLVANILAAFAEFERLTIQHRVQQGFEKVFSLGRWRGGPWPYGYRPEMGEDGHLWLQPWTESRELASLGTAAGMAPVKVISGAVEWVLAGNSATSYVSMMNKAGIPLPSDAQRIANGKKPAQKHTEECKATHAETCKLKKHTEDCRAEAPCDCPPGKWSGVNLLRLLRSKRLLGYMVRRDETKDPATGKTIKAEYLVYKDGKPVRQAPRSSRKRSSTGSRPPWTPTGTARLATATAAAPCSGCCSAPAASRCTSSAAATSRRPATDAAPS</sequence>
<evidence type="ECO:0000256" key="2">
    <source>
        <dbReference type="ARBA" id="ARBA00023172"/>
    </source>
</evidence>
<feature type="compositionally biased region" description="Low complexity" evidence="3">
    <location>
        <begin position="331"/>
        <end position="385"/>
    </location>
</feature>
<name>A0ABY6P6X3_9ACTN</name>
<keyword evidence="6" id="KW-1185">Reference proteome</keyword>
<evidence type="ECO:0000259" key="4">
    <source>
        <dbReference type="PROSITE" id="PS51736"/>
    </source>
</evidence>
<feature type="region of interest" description="Disordered" evidence="3">
    <location>
        <begin position="315"/>
        <end position="385"/>
    </location>
</feature>
<gene>
    <name evidence="5" type="ORF">OJ254_01195</name>
</gene>
<keyword evidence="1" id="KW-0238">DNA-binding</keyword>
<proteinExistence type="predicted"/>
<dbReference type="Pfam" id="PF00239">
    <property type="entry name" value="Resolvase"/>
    <property type="match status" value="1"/>
</dbReference>
<dbReference type="EMBL" id="CP110636">
    <property type="protein sequence ID" value="UZJ29358.1"/>
    <property type="molecule type" value="Genomic_DNA"/>
</dbReference>
<dbReference type="Gene3D" id="3.90.1750.20">
    <property type="entry name" value="Putative Large Serine Recombinase, Chain B, Domain 2"/>
    <property type="match status" value="1"/>
</dbReference>
<dbReference type="SUPFAM" id="SSF53041">
    <property type="entry name" value="Resolvase-like"/>
    <property type="match status" value="1"/>
</dbReference>
<protein>
    <submittedName>
        <fullName evidence="5">Recombinase family protein</fullName>
    </submittedName>
</protein>
<feature type="domain" description="Resolvase/invertase-type recombinase catalytic" evidence="4">
    <location>
        <begin position="3"/>
        <end position="148"/>
    </location>
</feature>
<dbReference type="InterPro" id="IPR036162">
    <property type="entry name" value="Resolvase-like_N_sf"/>
</dbReference>
<dbReference type="CDD" id="cd00338">
    <property type="entry name" value="Ser_Recombinase"/>
    <property type="match status" value="1"/>
</dbReference>
<keyword evidence="2" id="KW-0233">DNA recombination</keyword>
<dbReference type="Gene3D" id="3.40.50.1390">
    <property type="entry name" value="Resolvase, N-terminal catalytic domain"/>
    <property type="match status" value="1"/>
</dbReference>